<dbReference type="EMBL" id="FOQY01000048">
    <property type="protein sequence ID" value="SFL02494.1"/>
    <property type="molecule type" value="Genomic_DNA"/>
</dbReference>
<organism evidence="1 2">
    <name type="scientific">Streptosporangium canum</name>
    <dbReference type="NCBI Taxonomy" id="324952"/>
    <lineage>
        <taxon>Bacteria</taxon>
        <taxon>Bacillati</taxon>
        <taxon>Actinomycetota</taxon>
        <taxon>Actinomycetes</taxon>
        <taxon>Streptosporangiales</taxon>
        <taxon>Streptosporangiaceae</taxon>
        <taxon>Streptosporangium</taxon>
    </lineage>
</organism>
<dbReference type="Proteomes" id="UP000199111">
    <property type="component" value="Unassembled WGS sequence"/>
</dbReference>
<gene>
    <name evidence="1" type="ORF">SAMN05216275_14824</name>
</gene>
<accession>A0A1I4E9K6</accession>
<evidence type="ECO:0000313" key="2">
    <source>
        <dbReference type="Proteomes" id="UP000199111"/>
    </source>
</evidence>
<proteinExistence type="predicted"/>
<dbReference type="GeneID" id="96303299"/>
<name>A0A1I4E9K6_9ACTN</name>
<keyword evidence="2" id="KW-1185">Reference proteome</keyword>
<sequence length="130" mass="13998">MTGTPLQLTMRAIRKADYWIALPVDAPIAGGVSGDTLPELYEEVEAAKHFILDAPSEAEIIVAYLYEVAGVSPTVLDTYRELRTQRDQVAARLGETAREAVAALRAAGVSVRDSAALLELSKSRIDQLSA</sequence>
<protein>
    <submittedName>
        <fullName evidence="1">Uncharacterized protein</fullName>
    </submittedName>
</protein>
<dbReference type="RefSeq" id="WP_093891815.1">
    <property type="nucleotide sequence ID" value="NZ_FOQY01000048.1"/>
</dbReference>
<dbReference type="AlphaFoldDB" id="A0A1I4E9K6"/>
<evidence type="ECO:0000313" key="1">
    <source>
        <dbReference type="EMBL" id="SFL02494.1"/>
    </source>
</evidence>
<reference evidence="2" key="1">
    <citation type="submission" date="2016-10" db="EMBL/GenBank/DDBJ databases">
        <authorList>
            <person name="Varghese N."/>
            <person name="Submissions S."/>
        </authorList>
    </citation>
    <scope>NUCLEOTIDE SEQUENCE [LARGE SCALE GENOMIC DNA]</scope>
    <source>
        <strain evidence="2">CGMCC 4.2126</strain>
    </source>
</reference>